<evidence type="ECO:0000256" key="1">
    <source>
        <dbReference type="ARBA" id="ARBA00022737"/>
    </source>
</evidence>
<dbReference type="SMART" id="SM00248">
    <property type="entry name" value="ANK"/>
    <property type="match status" value="5"/>
</dbReference>
<keyword evidence="6" id="KW-1185">Reference proteome</keyword>
<evidence type="ECO:0000313" key="5">
    <source>
        <dbReference type="EMBL" id="VUC27266.1"/>
    </source>
</evidence>
<feature type="compositionally biased region" description="Polar residues" evidence="4">
    <location>
        <begin position="243"/>
        <end position="253"/>
    </location>
</feature>
<keyword evidence="1" id="KW-0677">Repeat</keyword>
<feature type="region of interest" description="Disordered" evidence="4">
    <location>
        <begin position="444"/>
        <end position="475"/>
    </location>
</feature>
<dbReference type="InterPro" id="IPR036770">
    <property type="entry name" value="Ankyrin_rpt-contain_sf"/>
</dbReference>
<evidence type="ECO:0000256" key="3">
    <source>
        <dbReference type="PROSITE-ProRule" id="PRU00023"/>
    </source>
</evidence>
<dbReference type="Gene3D" id="1.25.40.20">
    <property type="entry name" value="Ankyrin repeat-containing domain"/>
    <property type="match status" value="1"/>
</dbReference>
<keyword evidence="2 3" id="KW-0040">ANK repeat</keyword>
<evidence type="ECO:0008006" key="7">
    <source>
        <dbReference type="Google" id="ProtNLM"/>
    </source>
</evidence>
<proteinExistence type="predicted"/>
<dbReference type="Proteomes" id="UP000766486">
    <property type="component" value="Unassembled WGS sequence"/>
</dbReference>
<evidence type="ECO:0000256" key="2">
    <source>
        <dbReference type="ARBA" id="ARBA00023043"/>
    </source>
</evidence>
<name>A0ABY6U833_BIOOC</name>
<dbReference type="PROSITE" id="PS50297">
    <property type="entry name" value="ANK_REP_REGION"/>
    <property type="match status" value="2"/>
</dbReference>
<evidence type="ECO:0000256" key="4">
    <source>
        <dbReference type="SAM" id="MobiDB-lite"/>
    </source>
</evidence>
<evidence type="ECO:0000313" key="6">
    <source>
        <dbReference type="Proteomes" id="UP000766486"/>
    </source>
</evidence>
<gene>
    <name evidence="5" type="ORF">CLO192961_LOCUS208378</name>
</gene>
<protein>
    <recommendedName>
        <fullName evidence="7">Ankyrin repeat protein</fullName>
    </recommendedName>
</protein>
<dbReference type="PANTHER" id="PTHR24198:SF165">
    <property type="entry name" value="ANKYRIN REPEAT-CONTAINING PROTEIN-RELATED"/>
    <property type="match status" value="1"/>
</dbReference>
<dbReference type="Pfam" id="PF12796">
    <property type="entry name" value="Ank_2"/>
    <property type="match status" value="1"/>
</dbReference>
<reference evidence="5 6" key="1">
    <citation type="submission" date="2019-06" db="EMBL/GenBank/DDBJ databases">
        <authorList>
            <person name="Broberg M."/>
        </authorList>
    </citation>
    <scope>NUCLEOTIDE SEQUENCE [LARGE SCALE GENOMIC DNA]</scope>
</reference>
<feature type="region of interest" description="Disordered" evidence="4">
    <location>
        <begin position="239"/>
        <end position="259"/>
    </location>
</feature>
<feature type="repeat" description="ANK" evidence="3">
    <location>
        <begin position="619"/>
        <end position="651"/>
    </location>
</feature>
<sequence>MDYPADTIHNITCDCLEAFDSIDTKYARPLLQKPQKPRSPFSAFRVNFELWIDNNGVFVSSTEGSSVDFEIEGLERFSKWIITYLELTSESLAILDKQSNHPSVVESPEYLDTFETAARDLHRVVNELLTVSDDLRRLCATKHSLIIATRFTEQDFVFQERYTSLVRYRFPDARTILRQQLGESIAIRRRILLDKRSQAEKIATRSTISVEENLRGIRLEDKENEGTVSLKRKRPSIHLGRSIKSSPSTSDPGTQFERPNLVHLPKPQALPNMASTAEASGDDFFEYPLIPAAGEGNSRIRCPFCSEELELGADASQAWKHHINDDLKPYSCLFPEMDHDQPQIFDTEHKLRKHLESTQNHSPERGTPDELDLNILVERYRVDIPRERFVCPLCETVPENVRQLLGKEESPSGLIDNLLLDHVAGHLKSLSLLALPSLQYPSRNNCADPHRSSSKVGETHHPSTLDDSLSQPPSRWDNFDTVPLAPEILETLTPSEITYIAEHRQPNYEDPDHPEYLSPKPVPDQKNLQWDGFQEWKRQNQPALHHAHGTDSVLARFANYPSTQSAESPPQAPERNETEVVLRTEDGPAALLHVAQTGNLPAARLLIKSGTDIEITDEHGVTPLLWAVSYEHVEMVRLLLDNEAEIERRDLTLGYTPLLLAVKSFFKRDNDEGRKAIIDLLLDKGAYVDSCDSLGRTALYWAMERLENRPVVESLLGYGARHQTSESMLGIRRDLTDLHDSSNSLPRSRADASASMMTDFAQAIEEEDKEGVLMFLKYVDIHAIDPDSKESFLDLAIKSKNWEIISAFLRHDHDDLLEERHIVLDVEEDY</sequence>
<dbReference type="InterPro" id="IPR002110">
    <property type="entry name" value="Ankyrin_rpt"/>
</dbReference>
<dbReference type="PANTHER" id="PTHR24198">
    <property type="entry name" value="ANKYRIN REPEAT AND PROTEIN KINASE DOMAIN-CONTAINING PROTEIN"/>
    <property type="match status" value="1"/>
</dbReference>
<dbReference type="EMBL" id="CABFNS010000767">
    <property type="protein sequence ID" value="VUC27266.1"/>
    <property type="molecule type" value="Genomic_DNA"/>
</dbReference>
<dbReference type="PROSITE" id="PS50088">
    <property type="entry name" value="ANK_REPEAT"/>
    <property type="match status" value="2"/>
</dbReference>
<accession>A0ABY6U833</accession>
<organism evidence="5 6">
    <name type="scientific">Bionectria ochroleuca</name>
    <name type="common">Gliocladium roseum</name>
    <dbReference type="NCBI Taxonomy" id="29856"/>
    <lineage>
        <taxon>Eukaryota</taxon>
        <taxon>Fungi</taxon>
        <taxon>Dikarya</taxon>
        <taxon>Ascomycota</taxon>
        <taxon>Pezizomycotina</taxon>
        <taxon>Sordariomycetes</taxon>
        <taxon>Hypocreomycetidae</taxon>
        <taxon>Hypocreales</taxon>
        <taxon>Bionectriaceae</taxon>
        <taxon>Clonostachys</taxon>
    </lineage>
</organism>
<comment type="caution">
    <text evidence="5">The sequence shown here is derived from an EMBL/GenBank/DDBJ whole genome shotgun (WGS) entry which is preliminary data.</text>
</comment>
<dbReference type="SUPFAM" id="SSF48403">
    <property type="entry name" value="Ankyrin repeat"/>
    <property type="match status" value="1"/>
</dbReference>
<feature type="repeat" description="ANK" evidence="3">
    <location>
        <begin position="586"/>
        <end position="618"/>
    </location>
</feature>